<comment type="cofactor">
    <cofactor evidence="1">
        <name>pyridoxal 5'-phosphate</name>
        <dbReference type="ChEBI" id="CHEBI:597326"/>
    </cofactor>
</comment>
<dbReference type="Pfam" id="PF00155">
    <property type="entry name" value="Aminotran_1_2"/>
    <property type="match status" value="1"/>
</dbReference>
<evidence type="ECO:0000256" key="1">
    <source>
        <dbReference type="ARBA" id="ARBA00001933"/>
    </source>
</evidence>
<feature type="domain" description="Aminotransferase class I/classII large" evidence="7">
    <location>
        <begin position="116"/>
        <end position="465"/>
    </location>
</feature>
<evidence type="ECO:0000259" key="7">
    <source>
        <dbReference type="Pfam" id="PF00155"/>
    </source>
</evidence>
<dbReference type="Proteomes" id="UP000886653">
    <property type="component" value="Unassembled WGS sequence"/>
</dbReference>
<dbReference type="OrthoDB" id="2108at2759"/>
<keyword evidence="5" id="KW-0663">Pyridoxal phosphate</keyword>
<dbReference type="GO" id="GO:0030170">
    <property type="term" value="F:pyridoxal phosphate binding"/>
    <property type="evidence" value="ECO:0007669"/>
    <property type="project" value="InterPro"/>
</dbReference>
<feature type="signal peptide" evidence="6">
    <location>
        <begin position="1"/>
        <end position="23"/>
    </location>
</feature>
<dbReference type="SUPFAM" id="SSF53383">
    <property type="entry name" value="PLP-dependent transferases"/>
    <property type="match status" value="1"/>
</dbReference>
<keyword evidence="9" id="KW-1185">Reference proteome</keyword>
<evidence type="ECO:0000256" key="6">
    <source>
        <dbReference type="SAM" id="SignalP"/>
    </source>
</evidence>
<keyword evidence="6" id="KW-0732">Signal</keyword>
<dbReference type="GO" id="GO:0008483">
    <property type="term" value="F:transaminase activity"/>
    <property type="evidence" value="ECO:0007669"/>
    <property type="project" value="UniProtKB-KW"/>
</dbReference>
<evidence type="ECO:0000313" key="8">
    <source>
        <dbReference type="EMBL" id="KAG0141830.1"/>
    </source>
</evidence>
<name>A0A9P6NDN1_9BASI</name>
<evidence type="ECO:0000313" key="9">
    <source>
        <dbReference type="Proteomes" id="UP000886653"/>
    </source>
</evidence>
<dbReference type="InterPro" id="IPR015421">
    <property type="entry name" value="PyrdxlP-dep_Trfase_major"/>
</dbReference>
<accession>A0A9P6NDN1</accession>
<proteinExistence type="inferred from homology"/>
<keyword evidence="3" id="KW-0032">Aminotransferase</keyword>
<sequence length="538" mass="59842">MKPFQLVPCAVLLLCGLVTRGGCKPLETSSERLVGEVKADITAVTGLLNGELTRNGLGEEGKDVDLDKMLSGENKGEAEENFQIPGFEKPLSTGVIWVMEQAALQGYNEKTAHEWANFGQGAPEVGELPNDLPDVELSQEKFKSMMDKSKSYAPVEGLVDMRSKIADMYNARYRKGKASQYSAENVMIASGGRTAMSRIAHVLNKDSRVAHFSPEYTAYKFMLSAKGVKDIFSILLKPEDNFGISNEDLNKILVEKKIETLVMSNPCNPTGQAFEGEKLEKLVQLSNFAKNQKGQQRTIVFDEFYSWYNMLGPLGESLSAAKYVEDVNKDAVVIINGLTKNMRRAGHRLSWVLGPPEAIAALKAVGSAMDGGASHLDQLIAYPEFDLKRLEKRRLALQTHFRDKREYVLNRLERMGLKVDVPPKWTFYSNLSHLPQPLNNGMGFFEECLKERVIVVPGKFFDIDPNGTRDPLKSETQHFARLSFGPEKDTLIKGLDGIQRVLLKHKVKLPTDGHVVNLAKDVDPLDSSSGFQKLTISK</sequence>
<dbReference type="InterPro" id="IPR015424">
    <property type="entry name" value="PyrdxlP-dep_Trfase"/>
</dbReference>
<dbReference type="Gene3D" id="3.40.640.10">
    <property type="entry name" value="Type I PLP-dependent aspartate aminotransferase-like (Major domain)"/>
    <property type="match status" value="1"/>
</dbReference>
<evidence type="ECO:0000256" key="5">
    <source>
        <dbReference type="ARBA" id="ARBA00022898"/>
    </source>
</evidence>
<comment type="similarity">
    <text evidence="2">Belongs to the class-I pyridoxal-phosphate-dependent aminotransferase family.</text>
</comment>
<keyword evidence="4" id="KW-0808">Transferase</keyword>
<dbReference type="AlphaFoldDB" id="A0A9P6NDN1"/>
<evidence type="ECO:0000256" key="3">
    <source>
        <dbReference type="ARBA" id="ARBA00022576"/>
    </source>
</evidence>
<protein>
    <recommendedName>
        <fullName evidence="7">Aminotransferase class I/classII large domain-containing protein</fullName>
    </recommendedName>
</protein>
<organism evidence="8 9">
    <name type="scientific">Cronartium quercuum f. sp. fusiforme G11</name>
    <dbReference type="NCBI Taxonomy" id="708437"/>
    <lineage>
        <taxon>Eukaryota</taxon>
        <taxon>Fungi</taxon>
        <taxon>Dikarya</taxon>
        <taxon>Basidiomycota</taxon>
        <taxon>Pucciniomycotina</taxon>
        <taxon>Pucciniomycetes</taxon>
        <taxon>Pucciniales</taxon>
        <taxon>Coleosporiaceae</taxon>
        <taxon>Cronartium</taxon>
    </lineage>
</organism>
<gene>
    <name evidence="8" type="ORF">CROQUDRAFT_673907</name>
</gene>
<reference evidence="8" key="1">
    <citation type="submission" date="2013-11" db="EMBL/GenBank/DDBJ databases">
        <title>Genome sequence of the fusiform rust pathogen reveals effectors for host alternation and coevolution with pine.</title>
        <authorList>
            <consortium name="DOE Joint Genome Institute"/>
            <person name="Smith K."/>
            <person name="Pendleton A."/>
            <person name="Kubisiak T."/>
            <person name="Anderson C."/>
            <person name="Salamov A."/>
            <person name="Aerts A."/>
            <person name="Riley R."/>
            <person name="Clum A."/>
            <person name="Lindquist E."/>
            <person name="Ence D."/>
            <person name="Campbell M."/>
            <person name="Kronenberg Z."/>
            <person name="Feau N."/>
            <person name="Dhillon B."/>
            <person name="Hamelin R."/>
            <person name="Burleigh J."/>
            <person name="Smith J."/>
            <person name="Yandell M."/>
            <person name="Nelson C."/>
            <person name="Grigoriev I."/>
            <person name="Davis J."/>
        </authorList>
    </citation>
    <scope>NUCLEOTIDE SEQUENCE</scope>
    <source>
        <strain evidence="8">G11</strain>
    </source>
</reference>
<dbReference type="CDD" id="cd00609">
    <property type="entry name" value="AAT_like"/>
    <property type="match status" value="1"/>
</dbReference>
<dbReference type="EMBL" id="MU167370">
    <property type="protein sequence ID" value="KAG0141830.1"/>
    <property type="molecule type" value="Genomic_DNA"/>
</dbReference>
<dbReference type="PANTHER" id="PTHR46383">
    <property type="entry name" value="ASPARTATE AMINOTRANSFERASE"/>
    <property type="match status" value="1"/>
</dbReference>
<evidence type="ECO:0000256" key="2">
    <source>
        <dbReference type="ARBA" id="ARBA00007441"/>
    </source>
</evidence>
<dbReference type="GO" id="GO:0006520">
    <property type="term" value="P:amino acid metabolic process"/>
    <property type="evidence" value="ECO:0007669"/>
    <property type="project" value="InterPro"/>
</dbReference>
<dbReference type="InterPro" id="IPR050596">
    <property type="entry name" value="AspAT/PAT-like"/>
</dbReference>
<evidence type="ECO:0000256" key="4">
    <source>
        <dbReference type="ARBA" id="ARBA00022679"/>
    </source>
</evidence>
<feature type="chain" id="PRO_5040507148" description="Aminotransferase class I/classII large domain-containing protein" evidence="6">
    <location>
        <begin position="24"/>
        <end position="538"/>
    </location>
</feature>
<comment type="caution">
    <text evidence="8">The sequence shown here is derived from an EMBL/GenBank/DDBJ whole genome shotgun (WGS) entry which is preliminary data.</text>
</comment>
<dbReference type="PANTHER" id="PTHR46383:SF1">
    <property type="entry name" value="ASPARTATE AMINOTRANSFERASE"/>
    <property type="match status" value="1"/>
</dbReference>
<dbReference type="InterPro" id="IPR004839">
    <property type="entry name" value="Aminotransferase_I/II_large"/>
</dbReference>